<feature type="compositionally biased region" description="Polar residues" evidence="1">
    <location>
        <begin position="72"/>
        <end position="83"/>
    </location>
</feature>
<dbReference type="RefSeq" id="WP_138055916.1">
    <property type="nucleotide sequence ID" value="NZ_VAWE01000001.1"/>
</dbReference>
<dbReference type="EMBL" id="VAWE01000001">
    <property type="protein sequence ID" value="TLQ46608.1"/>
    <property type="molecule type" value="Genomic_DNA"/>
</dbReference>
<accession>A0A5R9E9C9</accession>
<dbReference type="AlphaFoldDB" id="A0A5R9E9C9"/>
<comment type="caution">
    <text evidence="2">The sequence shown here is derived from an EMBL/GenBank/DDBJ whole genome shotgun (WGS) entry which is preliminary data.</text>
</comment>
<evidence type="ECO:0000313" key="3">
    <source>
        <dbReference type="Proteomes" id="UP000305921"/>
    </source>
</evidence>
<proteinExistence type="predicted"/>
<evidence type="ECO:0000313" key="2">
    <source>
        <dbReference type="EMBL" id="TLQ46608.1"/>
    </source>
</evidence>
<protein>
    <submittedName>
        <fullName evidence="2">Uncharacterized protein</fullName>
    </submittedName>
</protein>
<gene>
    <name evidence="2" type="ORF">FEF34_29780</name>
</gene>
<dbReference type="Proteomes" id="UP000305921">
    <property type="component" value="Unassembled WGS sequence"/>
</dbReference>
<organism evidence="2 3">
    <name type="scientific">Streptomyces marianii</name>
    <dbReference type="NCBI Taxonomy" id="1817406"/>
    <lineage>
        <taxon>Bacteria</taxon>
        <taxon>Bacillati</taxon>
        <taxon>Actinomycetota</taxon>
        <taxon>Actinomycetes</taxon>
        <taxon>Kitasatosporales</taxon>
        <taxon>Streptomycetaceae</taxon>
        <taxon>Streptomyces</taxon>
    </lineage>
</organism>
<sequence>MRDPKSRQDTTRSGLTTDDLAHPRTTGKPPEDNGVGERPPPTFPGEATDLPGNSTGAPAERRDRPAGPRGAEQTTRRASTTEPMTEREPAADREPAAERETTADRGPVAERETTAEPEPGADRGPAADRGPVAERETTAEPEPGADREPGAEPESEAPAATEGRPGPDRGTPLIAVEDAESYRDRWQQIQANFIDDPRDSVRAADSLVADVIQTLAATFADHKQDLESRWSRGEETETEDLRVALQHYRIFFNQLLDA</sequence>
<reference evidence="2 3" key="1">
    <citation type="submission" date="2019-05" db="EMBL/GenBank/DDBJ databases">
        <title>Streptomyces marianii sp. nov., a novel marine actinomycete from southern coast of India.</title>
        <authorList>
            <person name="Iniyan A.M."/>
            <person name="Wink J."/>
            <person name="Ramprasad E."/>
            <person name="Ramana C.V."/>
            <person name="Bunk B."/>
            <person name="Sproer C."/>
            <person name="Joseph F.-J.R.S."/>
            <person name="Vincent S.G.P."/>
        </authorList>
    </citation>
    <scope>NUCLEOTIDE SEQUENCE [LARGE SCALE GENOMIC DNA]</scope>
    <source>
        <strain evidence="2 3">ICN19</strain>
    </source>
</reference>
<feature type="compositionally biased region" description="Basic and acidic residues" evidence="1">
    <location>
        <begin position="131"/>
        <end position="150"/>
    </location>
</feature>
<feature type="region of interest" description="Disordered" evidence="1">
    <location>
        <begin position="1"/>
        <end position="178"/>
    </location>
</feature>
<feature type="compositionally biased region" description="Basic and acidic residues" evidence="1">
    <location>
        <begin position="84"/>
        <end position="114"/>
    </location>
</feature>
<keyword evidence="3" id="KW-1185">Reference proteome</keyword>
<dbReference type="OrthoDB" id="123178at2"/>
<name>A0A5R9E9C9_9ACTN</name>
<evidence type="ECO:0000256" key="1">
    <source>
        <dbReference type="SAM" id="MobiDB-lite"/>
    </source>
</evidence>
<feature type="compositionally biased region" description="Basic and acidic residues" evidence="1">
    <location>
        <begin position="1"/>
        <end position="10"/>
    </location>
</feature>